<sequence>MTAGKTWAAAGASAAMLAGGLFLAAPAAVAAPGDPACLQATAQLDAALAGAGLTPGSLGALDLSAEAVAAAEAQYAALVEGAGGPSLQELEAAAAALMAAQESGDPAAVAQAEARLVELDQQLTAALGALDPAVAEQALADAAVAFEALLAELALDEATVDQLLGLLEQAVVACEGPAAPAPVVAPAPALPAPVGAAPVEAAPVEAAPVEAAPVEAAPAPVEAPPAAVNPGLNMQTAAAEHERRPGAGLLAGLLAAGIAASAAGALRLRRGARS</sequence>
<evidence type="ECO:0000256" key="2">
    <source>
        <dbReference type="SAM" id="SignalP"/>
    </source>
</evidence>
<keyword evidence="1" id="KW-1133">Transmembrane helix</keyword>
<evidence type="ECO:0000313" key="4">
    <source>
        <dbReference type="Proteomes" id="UP001501204"/>
    </source>
</evidence>
<keyword evidence="4" id="KW-1185">Reference proteome</keyword>
<dbReference type="RefSeq" id="WP_344122895.1">
    <property type="nucleotide sequence ID" value="NZ_BAAAOA010000029.1"/>
</dbReference>
<gene>
    <name evidence="3" type="ORF">GCM10009767_24470</name>
</gene>
<keyword evidence="2" id="KW-0732">Signal</keyword>
<keyword evidence="1" id="KW-0812">Transmembrane</keyword>
<proteinExistence type="predicted"/>
<feature type="transmembrane region" description="Helical" evidence="1">
    <location>
        <begin position="247"/>
        <end position="268"/>
    </location>
</feature>
<name>A0ABN2KT87_9MICC</name>
<dbReference type="InterPro" id="IPR001635">
    <property type="entry name" value="Flag_hook_Flik"/>
</dbReference>
<feature type="chain" id="PRO_5047084828" evidence="2">
    <location>
        <begin position="31"/>
        <end position="274"/>
    </location>
</feature>
<dbReference type="Proteomes" id="UP001501204">
    <property type="component" value="Unassembled WGS sequence"/>
</dbReference>
<evidence type="ECO:0000256" key="1">
    <source>
        <dbReference type="SAM" id="Phobius"/>
    </source>
</evidence>
<protein>
    <submittedName>
        <fullName evidence="3">Uncharacterized protein</fullName>
    </submittedName>
</protein>
<feature type="signal peptide" evidence="2">
    <location>
        <begin position="1"/>
        <end position="30"/>
    </location>
</feature>
<evidence type="ECO:0000313" key="3">
    <source>
        <dbReference type="EMBL" id="GAA1764893.1"/>
    </source>
</evidence>
<dbReference type="EMBL" id="BAAAOA010000029">
    <property type="protein sequence ID" value="GAA1764893.1"/>
    <property type="molecule type" value="Genomic_DNA"/>
</dbReference>
<accession>A0ABN2KT87</accession>
<reference evidence="3 4" key="1">
    <citation type="journal article" date="2019" name="Int. J. Syst. Evol. Microbiol.">
        <title>The Global Catalogue of Microorganisms (GCM) 10K type strain sequencing project: providing services to taxonomists for standard genome sequencing and annotation.</title>
        <authorList>
            <consortium name="The Broad Institute Genomics Platform"/>
            <consortium name="The Broad Institute Genome Sequencing Center for Infectious Disease"/>
            <person name="Wu L."/>
            <person name="Ma J."/>
        </authorList>
    </citation>
    <scope>NUCLEOTIDE SEQUENCE [LARGE SCALE GENOMIC DNA]</scope>
    <source>
        <strain evidence="3 4">JCM 14735</strain>
    </source>
</reference>
<dbReference type="PRINTS" id="PR01007">
    <property type="entry name" value="FLGHOOKFLIK"/>
</dbReference>
<organism evidence="3 4">
    <name type="scientific">Kocuria aegyptia</name>
    <dbReference type="NCBI Taxonomy" id="330943"/>
    <lineage>
        <taxon>Bacteria</taxon>
        <taxon>Bacillati</taxon>
        <taxon>Actinomycetota</taxon>
        <taxon>Actinomycetes</taxon>
        <taxon>Micrococcales</taxon>
        <taxon>Micrococcaceae</taxon>
        <taxon>Kocuria</taxon>
    </lineage>
</organism>
<keyword evidence="1" id="KW-0472">Membrane</keyword>
<comment type="caution">
    <text evidence="3">The sequence shown here is derived from an EMBL/GenBank/DDBJ whole genome shotgun (WGS) entry which is preliminary data.</text>
</comment>